<dbReference type="InterPro" id="IPR007110">
    <property type="entry name" value="Ig-like_dom"/>
</dbReference>
<feature type="domain" description="Fibronectin type-III" evidence="6">
    <location>
        <begin position="843"/>
        <end position="934"/>
    </location>
</feature>
<keyword evidence="4" id="KW-1133">Transmembrane helix</keyword>
<keyword evidence="4" id="KW-0812">Transmembrane</keyword>
<dbReference type="Pfam" id="PF00041">
    <property type="entry name" value="fn3"/>
    <property type="match status" value="3"/>
</dbReference>
<protein>
    <recommendedName>
        <fullName evidence="10">Protogenin</fullName>
    </recommendedName>
</protein>
<evidence type="ECO:0000256" key="2">
    <source>
        <dbReference type="ARBA" id="ARBA00023157"/>
    </source>
</evidence>
<dbReference type="CDD" id="cd00096">
    <property type="entry name" value="Ig"/>
    <property type="match status" value="1"/>
</dbReference>
<keyword evidence="4" id="KW-0472">Membrane</keyword>
<feature type="domain" description="Fibronectin type-III" evidence="6">
    <location>
        <begin position="610"/>
        <end position="706"/>
    </location>
</feature>
<dbReference type="SMART" id="SM00408">
    <property type="entry name" value="IGc2"/>
    <property type="match status" value="2"/>
</dbReference>
<dbReference type="InterPro" id="IPR003599">
    <property type="entry name" value="Ig_sub"/>
</dbReference>
<dbReference type="PROSITE" id="PS50853">
    <property type="entry name" value="FN3"/>
    <property type="match status" value="5"/>
</dbReference>
<evidence type="ECO:0000259" key="5">
    <source>
        <dbReference type="PROSITE" id="PS50835"/>
    </source>
</evidence>
<dbReference type="CDD" id="cd00063">
    <property type="entry name" value="FN3"/>
    <property type="match status" value="5"/>
</dbReference>
<evidence type="ECO:0008006" key="10">
    <source>
        <dbReference type="Google" id="ProtNLM"/>
    </source>
</evidence>
<feature type="domain" description="Fibronectin type-III" evidence="6">
    <location>
        <begin position="515"/>
        <end position="605"/>
    </location>
</feature>
<dbReference type="PANTHER" id="PTHR44170:SF6">
    <property type="entry name" value="CONTACTIN"/>
    <property type="match status" value="1"/>
</dbReference>
<dbReference type="EMBL" id="CAXLJM020000043">
    <property type="protein sequence ID" value="CAL8110075.1"/>
    <property type="molecule type" value="Genomic_DNA"/>
</dbReference>
<dbReference type="InterPro" id="IPR013783">
    <property type="entry name" value="Ig-like_fold"/>
</dbReference>
<organism evidence="8 9">
    <name type="scientific">Orchesella dallaii</name>
    <dbReference type="NCBI Taxonomy" id="48710"/>
    <lineage>
        <taxon>Eukaryota</taxon>
        <taxon>Metazoa</taxon>
        <taxon>Ecdysozoa</taxon>
        <taxon>Arthropoda</taxon>
        <taxon>Hexapoda</taxon>
        <taxon>Collembola</taxon>
        <taxon>Entomobryomorpha</taxon>
        <taxon>Entomobryoidea</taxon>
        <taxon>Orchesellidae</taxon>
        <taxon>Orchesellinae</taxon>
        <taxon>Orchesella</taxon>
    </lineage>
</organism>
<feature type="domain" description="Fibronectin type-III" evidence="6">
    <location>
        <begin position="730"/>
        <end position="830"/>
    </location>
</feature>
<accession>A0ABP1QUS7</accession>
<feature type="domain" description="Ig-like" evidence="5">
    <location>
        <begin position="421"/>
        <end position="490"/>
    </location>
</feature>
<reference evidence="8 9" key="1">
    <citation type="submission" date="2024-08" db="EMBL/GenBank/DDBJ databases">
        <authorList>
            <person name="Cucini C."/>
            <person name="Frati F."/>
        </authorList>
    </citation>
    <scope>NUCLEOTIDE SEQUENCE [LARGE SCALE GENOMIC DNA]</scope>
</reference>
<proteinExistence type="predicted"/>
<evidence type="ECO:0000256" key="4">
    <source>
        <dbReference type="SAM" id="Phobius"/>
    </source>
</evidence>
<dbReference type="InterPro" id="IPR003961">
    <property type="entry name" value="FN3_dom"/>
</dbReference>
<sequence length="1211" mass="134191">MAQRNFSSPLRISAIADITLFLLVLHAAGLLSFHLTAAARNSNSKRIDDGGIKVPASLSGSARHIVATRNLPLTLRCPIIITSEDVRILDLWWMKDGVKLDAYPITNSGQQQQTNSQQSQPLIQTSTQAHYHPPSSPSSSSSSSSSSTSSTSPRIVITKEGDLHFEKINHKVITSGQRHRNYSDEGDYRCVVKSPLGVVLSSVISVSVAQSADTKSTQEVKTKSGEPTLLECQIASFSSYHSSSDLRFTWFRGDNVTITQELDVRYNILSSGTLAISRVNSSDAGTYRCVSWDEASKHERISFVSLVILPGHDNVSSEPPKILSTPTFTEGKTVLILEEEESTTLDCVASGIPLPMINWVMTINNDNGTLSVQVTHGRYFRNSINITSDLLVRGSSDVNFTCIADNGLGPVSRTIQVFQLPALQREPVSYQYPPAKTVRFECKVNPIFSLIWYKDGQVLEAGKGRVKVKGNELVVSNTIRNDSGFYQCEVIADDRVYAVGTARLLVNNSRDAPDAPTNVECIENHPTALTVSWKQPSNFKDIHAFSVHYMPFRGAETQRVVSKEVSTVEISSLIPHTNYSIYVRSYSTKSASVQSTLVVCETTEDVPLNKPPQMKMERFGPPSQVRIYWKRLTNKEARGKIILYKLQWRSVDGEFSNVRYIDGESEEFLITDLDPDQDYELRLIPSTSMGWPARKDSMEWTRVNASIFANRNSTNNNESHSIIFDEYFAAPSMHLTVLNSTSALVNWSEPPRPKEISVKGFRITYSTKSERVKDVVFFGPITVYNDNAREHLFTNLVSGATYEFYLQTWGTGWESSVASKFIRTFTDSDDEQWLNSGEGMLTTVSGLQVHPISSTEVRLKWDQAMINNTDGHFYIVKYNQVDTSEIHTLSSTRESVEIIGLTPYTSYEFVVQLALKDGRFGPYSQKIESRTLPGIPGVPINLHWRVLNQTIVEVEWKPPSPPNGIITKYWVEFKLNKVNNTAPNSQNSTSGGSATAITTSTVTTTTTAAVTNGSWAVKPTSNTSIFLNELQINEYYAVRVKAETRAGTGEPSDIVMVRILTMRPAPPVIVESLPQDEPTTGQNPLSNDQQRLGIIIGLALSAVFVSLCVTIILCRNRFFPLISRPPLGTMYVNGNGHPPRAMRSLESINCVEMKVLVGLTSVDGHLDTKGGHPVANGNVPSATDPLLVHISRNASNRHDNHDDETIPNCVH</sequence>
<dbReference type="Pfam" id="PF00047">
    <property type="entry name" value="ig"/>
    <property type="match status" value="2"/>
</dbReference>
<feature type="domain" description="Ig-like" evidence="5">
    <location>
        <begin position="320"/>
        <end position="416"/>
    </location>
</feature>
<evidence type="ECO:0000256" key="1">
    <source>
        <dbReference type="ARBA" id="ARBA00022737"/>
    </source>
</evidence>
<feature type="transmembrane region" description="Helical" evidence="4">
    <location>
        <begin position="1092"/>
        <end position="1114"/>
    </location>
</feature>
<evidence type="ECO:0000259" key="6">
    <source>
        <dbReference type="PROSITE" id="PS50853"/>
    </source>
</evidence>
<dbReference type="PANTHER" id="PTHR44170">
    <property type="entry name" value="PROTEIN SIDEKICK"/>
    <property type="match status" value="1"/>
</dbReference>
<feature type="compositionally biased region" description="Low complexity" evidence="3">
    <location>
        <begin position="137"/>
        <end position="153"/>
    </location>
</feature>
<dbReference type="PROSITE" id="PS50835">
    <property type="entry name" value="IG_LIKE"/>
    <property type="match status" value="3"/>
</dbReference>
<dbReference type="SMART" id="SM00060">
    <property type="entry name" value="FN3"/>
    <property type="match status" value="5"/>
</dbReference>
<feature type="domain" description="Ig-like" evidence="5">
    <location>
        <begin position="195"/>
        <end position="302"/>
    </location>
</feature>
<dbReference type="InterPro" id="IPR036179">
    <property type="entry name" value="Ig-like_dom_sf"/>
</dbReference>
<name>A0ABP1QUS7_9HEXA</name>
<dbReference type="EMBL" id="CAXLJM020000038">
    <property type="protein sequence ID" value="CAL8107639.1"/>
    <property type="molecule type" value="Genomic_DNA"/>
</dbReference>
<evidence type="ECO:0000313" key="9">
    <source>
        <dbReference type="Proteomes" id="UP001642540"/>
    </source>
</evidence>
<dbReference type="SMART" id="SM00409">
    <property type="entry name" value="IG"/>
    <property type="match status" value="4"/>
</dbReference>
<feature type="region of interest" description="Disordered" evidence="3">
    <location>
        <begin position="108"/>
        <end position="153"/>
    </location>
</feature>
<dbReference type="SUPFAM" id="SSF48726">
    <property type="entry name" value="Immunoglobulin"/>
    <property type="match status" value="2"/>
</dbReference>
<dbReference type="Proteomes" id="UP001642540">
    <property type="component" value="Unassembled WGS sequence"/>
</dbReference>
<dbReference type="InterPro" id="IPR013151">
    <property type="entry name" value="Immunoglobulin_dom"/>
</dbReference>
<dbReference type="InterPro" id="IPR036116">
    <property type="entry name" value="FN3_sf"/>
</dbReference>
<feature type="domain" description="Fibronectin type-III" evidence="6">
    <location>
        <begin position="938"/>
        <end position="1064"/>
    </location>
</feature>
<dbReference type="Gene3D" id="2.60.40.10">
    <property type="entry name" value="Immunoglobulins"/>
    <property type="match status" value="9"/>
</dbReference>
<comment type="caution">
    <text evidence="8">The sequence shown here is derived from an EMBL/GenBank/DDBJ whole genome shotgun (WGS) entry which is preliminary data.</text>
</comment>
<dbReference type="InterPro" id="IPR003598">
    <property type="entry name" value="Ig_sub2"/>
</dbReference>
<evidence type="ECO:0000313" key="7">
    <source>
        <dbReference type="EMBL" id="CAL8107639.1"/>
    </source>
</evidence>
<evidence type="ECO:0000256" key="3">
    <source>
        <dbReference type="SAM" id="MobiDB-lite"/>
    </source>
</evidence>
<keyword evidence="1" id="KW-0677">Repeat</keyword>
<dbReference type="SUPFAM" id="SSF49265">
    <property type="entry name" value="Fibronectin type III"/>
    <property type="match status" value="3"/>
</dbReference>
<keyword evidence="9" id="KW-1185">Reference proteome</keyword>
<evidence type="ECO:0000313" key="8">
    <source>
        <dbReference type="EMBL" id="CAL8110075.1"/>
    </source>
</evidence>
<feature type="compositionally biased region" description="Low complexity" evidence="3">
    <location>
        <begin position="108"/>
        <end position="120"/>
    </location>
</feature>
<gene>
    <name evidence="7" type="ORF">ODALV1_LOCUS12734</name>
    <name evidence="8" type="ORF">ODALV1_LOCUS13956</name>
</gene>
<keyword evidence="2" id="KW-1015">Disulfide bond</keyword>